<feature type="domain" description="Polycystin" evidence="9">
    <location>
        <begin position="110"/>
        <end position="202"/>
    </location>
</feature>
<dbReference type="InterPro" id="IPR046791">
    <property type="entry name" value="Polycystin_dom"/>
</dbReference>
<evidence type="ECO:0000256" key="5">
    <source>
        <dbReference type="ARBA" id="ARBA00023136"/>
    </source>
</evidence>
<organism evidence="10 11">
    <name type="scientific">Aphanomyces euteiches</name>
    <dbReference type="NCBI Taxonomy" id="100861"/>
    <lineage>
        <taxon>Eukaryota</taxon>
        <taxon>Sar</taxon>
        <taxon>Stramenopiles</taxon>
        <taxon>Oomycota</taxon>
        <taxon>Saprolegniomycetes</taxon>
        <taxon>Saprolegniales</taxon>
        <taxon>Verrucalvaceae</taxon>
        <taxon>Aphanomyces</taxon>
    </lineage>
</organism>
<dbReference type="VEuPathDB" id="FungiDB:AeMF1_019153"/>
<evidence type="ECO:0000256" key="4">
    <source>
        <dbReference type="ARBA" id="ARBA00022989"/>
    </source>
</evidence>
<dbReference type="PANTHER" id="PTHR10877">
    <property type="entry name" value="POLYCYSTIN FAMILY MEMBER"/>
    <property type="match status" value="1"/>
</dbReference>
<evidence type="ECO:0000256" key="7">
    <source>
        <dbReference type="SAM" id="Phobius"/>
    </source>
</evidence>
<feature type="domain" description="Polycystin" evidence="9">
    <location>
        <begin position="298"/>
        <end position="373"/>
    </location>
</feature>
<feature type="compositionally biased region" description="Basic and acidic residues" evidence="6">
    <location>
        <begin position="7"/>
        <end position="17"/>
    </location>
</feature>
<comment type="subcellular location">
    <subcellularLocation>
        <location evidence="1">Membrane</location>
        <topology evidence="1">Multi-pass membrane protein</topology>
    </subcellularLocation>
</comment>
<keyword evidence="5 7" id="KW-0472">Membrane</keyword>
<dbReference type="Pfam" id="PF08016">
    <property type="entry name" value="PKD_channel"/>
    <property type="match status" value="1"/>
</dbReference>
<sequence length="735" mass="78473">MRSNHTPIEKVHPEDLNPSKAGAVTRDAAPLSLPTASSRQSSTTLPYGSAREALCFVVFVAVFVIVTAINQGPISPFYYADSIRQAIVLTPFPRGGAGGGGSGEKGMITFDKMQTIPDVWQWLQGPVVETLYSPQLLNSTTAGGSSSPVALANARVGGLRLRQARVQPNSCQVQSEYANLLSFCFGALSTSTESMAGFGPVQNSLNVSRAAAYAFAKPFFGSAPTYNDLMQCISSCTVSVGSLYGLNKAAYAAEYSNECSLSCTCFYSQSTCSPPSASTVAPIYAFTWSPAVAKPLDGQFGSIPGSGFIVDIATNSSSAASTLQQLQKSQFLDVATRSLVVEFVVFNPYLQLFNLVQILVEFPSTGGIAPSIVTSVLDLYGYDSSNLTKIAFEVMLALGVVLYVGEMVTTMLRTSISAYLTSGWNKLHAVNMVLFVAAITLRLVAIRTIYSSDAVNVLSTSLTPLLDFFNSLATWQRQEQAIRAVNAVLVWIGLLKYTQMSRQMYFVVALLGQAMGDLISAVLLLAICVLGYAQAGFVAFSASAASFRTFGQAMASVVQALSFSLDYDELVAANPGIAPVYFITFYIVFILVCVNVFIAILQDAFLVVQKQSPPPLSSFPFANGVVATMAFWIQREWTAITRGRAAAANLTMKAPPTLRLGEGGNALGGPGSNGQLHPLLAMEMQALSEKLGGMMKAHEEKRGKLDGIEAMLRLIEDACMELKTDKATTSTTTPV</sequence>
<evidence type="ECO:0000313" key="11">
    <source>
        <dbReference type="Proteomes" id="UP000481153"/>
    </source>
</evidence>
<comment type="similarity">
    <text evidence="2">Belongs to the polycystin family.</text>
</comment>
<dbReference type="Pfam" id="PF20519">
    <property type="entry name" value="Polycystin_dom"/>
    <property type="match status" value="2"/>
</dbReference>
<evidence type="ECO:0000259" key="9">
    <source>
        <dbReference type="Pfam" id="PF20519"/>
    </source>
</evidence>
<proteinExistence type="inferred from homology"/>
<reference evidence="10 11" key="1">
    <citation type="submission" date="2019-07" db="EMBL/GenBank/DDBJ databases">
        <title>Genomics analysis of Aphanomyces spp. identifies a new class of oomycete effector associated with host adaptation.</title>
        <authorList>
            <person name="Gaulin E."/>
        </authorList>
    </citation>
    <scope>NUCLEOTIDE SEQUENCE [LARGE SCALE GENOMIC DNA]</scope>
    <source>
        <strain evidence="10 11">ATCC 201684</strain>
    </source>
</reference>
<evidence type="ECO:0000259" key="8">
    <source>
        <dbReference type="Pfam" id="PF08016"/>
    </source>
</evidence>
<evidence type="ECO:0000256" key="1">
    <source>
        <dbReference type="ARBA" id="ARBA00004141"/>
    </source>
</evidence>
<dbReference type="InterPro" id="IPR013122">
    <property type="entry name" value="PKD1_2_channel"/>
</dbReference>
<dbReference type="EMBL" id="VJMJ01000117">
    <property type="protein sequence ID" value="KAF0734193.1"/>
    <property type="molecule type" value="Genomic_DNA"/>
</dbReference>
<dbReference type="Gene3D" id="1.10.287.70">
    <property type="match status" value="1"/>
</dbReference>
<keyword evidence="11" id="KW-1185">Reference proteome</keyword>
<feature type="transmembrane region" description="Helical" evidence="7">
    <location>
        <begin position="53"/>
        <end position="69"/>
    </location>
</feature>
<keyword evidence="3 7" id="KW-0812">Transmembrane</keyword>
<accession>A0A6G0X2R7</accession>
<name>A0A6G0X2R7_9STRA</name>
<dbReference type="GO" id="GO:0016020">
    <property type="term" value="C:membrane"/>
    <property type="evidence" value="ECO:0007669"/>
    <property type="project" value="UniProtKB-SubCell"/>
</dbReference>
<dbReference type="Proteomes" id="UP000481153">
    <property type="component" value="Unassembled WGS sequence"/>
</dbReference>
<dbReference type="InterPro" id="IPR051223">
    <property type="entry name" value="Polycystin"/>
</dbReference>
<feature type="domain" description="Polycystin cation channel PKD1/PKD2" evidence="8">
    <location>
        <begin position="387"/>
        <end position="606"/>
    </location>
</feature>
<feature type="transmembrane region" description="Helical" evidence="7">
    <location>
        <begin position="429"/>
        <end position="450"/>
    </location>
</feature>
<evidence type="ECO:0000256" key="3">
    <source>
        <dbReference type="ARBA" id="ARBA00022692"/>
    </source>
</evidence>
<dbReference type="PANTHER" id="PTHR10877:SF183">
    <property type="entry name" value="AT14535P-RELATED"/>
    <property type="match status" value="1"/>
</dbReference>
<comment type="caution">
    <text evidence="10">The sequence shown here is derived from an EMBL/GenBank/DDBJ whole genome shotgun (WGS) entry which is preliminary data.</text>
</comment>
<feature type="transmembrane region" description="Helical" evidence="7">
    <location>
        <begin position="580"/>
        <end position="601"/>
    </location>
</feature>
<feature type="transmembrane region" description="Helical" evidence="7">
    <location>
        <begin position="505"/>
        <end position="533"/>
    </location>
</feature>
<keyword evidence="4 7" id="KW-1133">Transmembrane helix</keyword>
<evidence type="ECO:0000256" key="2">
    <source>
        <dbReference type="ARBA" id="ARBA00007200"/>
    </source>
</evidence>
<evidence type="ECO:0000256" key="6">
    <source>
        <dbReference type="SAM" id="MobiDB-lite"/>
    </source>
</evidence>
<protein>
    <submittedName>
        <fullName evidence="10">Uncharacterized protein</fullName>
    </submittedName>
</protein>
<dbReference type="AlphaFoldDB" id="A0A6G0X2R7"/>
<evidence type="ECO:0000313" key="10">
    <source>
        <dbReference type="EMBL" id="KAF0734193.1"/>
    </source>
</evidence>
<feature type="region of interest" description="Disordered" evidence="6">
    <location>
        <begin position="1"/>
        <end position="23"/>
    </location>
</feature>
<feature type="transmembrane region" description="Helical" evidence="7">
    <location>
        <begin position="390"/>
        <end position="408"/>
    </location>
</feature>
<gene>
    <name evidence="10" type="ORF">Ae201684_009059</name>
</gene>